<reference evidence="2 3" key="1">
    <citation type="journal article" date="2018" name="Science">
        <title>The opium poppy genome and morphinan production.</title>
        <authorList>
            <person name="Guo L."/>
            <person name="Winzer T."/>
            <person name="Yang X."/>
            <person name="Li Y."/>
            <person name="Ning Z."/>
            <person name="He Z."/>
            <person name="Teodor R."/>
            <person name="Lu Y."/>
            <person name="Bowser T.A."/>
            <person name="Graham I.A."/>
            <person name="Ye K."/>
        </authorList>
    </citation>
    <scope>NUCLEOTIDE SEQUENCE [LARGE SCALE GENOMIC DNA]</scope>
    <source>
        <strain evidence="3">cv. HN1</strain>
        <tissue evidence="2">Leaves</tissue>
    </source>
</reference>
<proteinExistence type="predicted"/>
<dbReference type="Proteomes" id="UP000316621">
    <property type="component" value="Chromosome 8"/>
</dbReference>
<dbReference type="Gramene" id="RZC73019">
    <property type="protein sequence ID" value="RZC73019"/>
    <property type="gene ID" value="C5167_048499"/>
</dbReference>
<dbReference type="AlphaFoldDB" id="A0A4Y7KM48"/>
<evidence type="ECO:0000256" key="1">
    <source>
        <dbReference type="SAM" id="MobiDB-lite"/>
    </source>
</evidence>
<evidence type="ECO:0000313" key="3">
    <source>
        <dbReference type="Proteomes" id="UP000316621"/>
    </source>
</evidence>
<feature type="region of interest" description="Disordered" evidence="1">
    <location>
        <begin position="43"/>
        <end position="65"/>
    </location>
</feature>
<sequence length="65" mass="7573">MRTYIMNYNQAGAQNYGSTLKIFKQYPPFSYWFQKPFDLKEFPKVSNPPQSTNRGHGTSGAYMQL</sequence>
<organism evidence="2 3">
    <name type="scientific">Papaver somniferum</name>
    <name type="common">Opium poppy</name>
    <dbReference type="NCBI Taxonomy" id="3469"/>
    <lineage>
        <taxon>Eukaryota</taxon>
        <taxon>Viridiplantae</taxon>
        <taxon>Streptophyta</taxon>
        <taxon>Embryophyta</taxon>
        <taxon>Tracheophyta</taxon>
        <taxon>Spermatophyta</taxon>
        <taxon>Magnoliopsida</taxon>
        <taxon>Ranunculales</taxon>
        <taxon>Papaveraceae</taxon>
        <taxon>Papaveroideae</taxon>
        <taxon>Papaver</taxon>
    </lineage>
</organism>
<evidence type="ECO:0000313" key="2">
    <source>
        <dbReference type="EMBL" id="RZC73019.1"/>
    </source>
</evidence>
<feature type="compositionally biased region" description="Polar residues" evidence="1">
    <location>
        <begin position="47"/>
        <end position="56"/>
    </location>
</feature>
<gene>
    <name evidence="2" type="ORF">C5167_048499</name>
</gene>
<dbReference type="EMBL" id="CM010722">
    <property type="protein sequence ID" value="RZC73019.1"/>
    <property type="molecule type" value="Genomic_DNA"/>
</dbReference>
<accession>A0A4Y7KM48</accession>
<name>A0A4Y7KM48_PAPSO</name>
<keyword evidence="3" id="KW-1185">Reference proteome</keyword>
<protein>
    <submittedName>
        <fullName evidence="2">Uncharacterized protein</fullName>
    </submittedName>
</protein>